<dbReference type="RefSeq" id="WP_115269972.1">
    <property type="nucleotide sequence ID" value="NZ_CASFEE010000005.1"/>
</dbReference>
<dbReference type="PANTHER" id="PTHR41373">
    <property type="entry name" value="DUF2156 DOMAIN-CONTAINING PROTEIN"/>
    <property type="match status" value="1"/>
</dbReference>
<sequence length="291" mass="34779">MEWKNLEIQDKKIIDEYTKKRFNTCDYNFTNQILWSIGEKTQYKIKDGVLIIKGIYENEEYYYMPIPKDESSINLSEWKMVIKKIIESGKKIILVPEYWKNLLEKEFILEERRESFDYIYNSQDLRTLKGRKYSKKKNRINNFNKLYNYVYERIGKNNIAEVIEFQENWCQTRGCYSIPILNNENLGIMNILHNYDNLDLIGAFIRVDGNIIAYTIGEKLDDEYAVIHIEKGLSNYVGSYQAINYLFVQMEFSNCKYINREDDFGDEGLREAKESYHPAFLLKKYEIVGVR</sequence>
<gene>
    <name evidence="2" type="ORF">NCTC10723_01015</name>
</gene>
<keyword evidence="3" id="KW-1185">Reference proteome</keyword>
<dbReference type="SUPFAM" id="SSF55729">
    <property type="entry name" value="Acyl-CoA N-acyltransferases (Nat)"/>
    <property type="match status" value="2"/>
</dbReference>
<dbReference type="Proteomes" id="UP000255328">
    <property type="component" value="Unassembled WGS sequence"/>
</dbReference>
<dbReference type="Gene3D" id="3.40.630.30">
    <property type="match status" value="1"/>
</dbReference>
<proteinExistence type="predicted"/>
<dbReference type="EMBL" id="UGGU01000003">
    <property type="protein sequence ID" value="STO31561.1"/>
    <property type="molecule type" value="Genomic_DNA"/>
</dbReference>
<feature type="domain" description="Phosphatidylglycerol lysyltransferase C-terminal" evidence="1">
    <location>
        <begin position="24"/>
        <end position="285"/>
    </location>
</feature>
<dbReference type="InterPro" id="IPR016732">
    <property type="entry name" value="UCP018688"/>
</dbReference>
<name>A0A377GYD6_9FUSO</name>
<dbReference type="AlphaFoldDB" id="A0A377GYD6"/>
<dbReference type="InterPro" id="IPR016181">
    <property type="entry name" value="Acyl_CoA_acyltransferase"/>
</dbReference>
<dbReference type="PIRSF" id="PIRSF018688">
    <property type="entry name" value="UCP018688"/>
    <property type="match status" value="1"/>
</dbReference>
<accession>A0A377GYD6</accession>
<evidence type="ECO:0000313" key="3">
    <source>
        <dbReference type="Proteomes" id="UP000255328"/>
    </source>
</evidence>
<protein>
    <submittedName>
        <fullName evidence="2">Uncharacterized conserved protein</fullName>
    </submittedName>
</protein>
<dbReference type="InterPro" id="IPR024320">
    <property type="entry name" value="LPG_synthase_C"/>
</dbReference>
<evidence type="ECO:0000259" key="1">
    <source>
        <dbReference type="Pfam" id="PF09924"/>
    </source>
</evidence>
<reference evidence="2 3" key="1">
    <citation type="submission" date="2018-06" db="EMBL/GenBank/DDBJ databases">
        <authorList>
            <consortium name="Pathogen Informatics"/>
            <person name="Doyle S."/>
        </authorList>
    </citation>
    <scope>NUCLEOTIDE SEQUENCE [LARGE SCALE GENOMIC DNA]</scope>
    <source>
        <strain evidence="2 3">NCTC10723</strain>
    </source>
</reference>
<dbReference type="PANTHER" id="PTHR41373:SF1">
    <property type="entry name" value="PHOSPHATIDYLGLYCEROL LYSYLTRANSFERASE C-TERMINAL DOMAIN-CONTAINING PROTEIN"/>
    <property type="match status" value="1"/>
</dbReference>
<evidence type="ECO:0000313" key="2">
    <source>
        <dbReference type="EMBL" id="STO31561.1"/>
    </source>
</evidence>
<dbReference type="OrthoDB" id="9765580at2"/>
<dbReference type="Pfam" id="PF09924">
    <property type="entry name" value="LPG_synthase_C"/>
    <property type="match status" value="1"/>
</dbReference>
<organism evidence="2 3">
    <name type="scientific">Fusobacterium necrogenes</name>
    <dbReference type="NCBI Taxonomy" id="858"/>
    <lineage>
        <taxon>Bacteria</taxon>
        <taxon>Fusobacteriati</taxon>
        <taxon>Fusobacteriota</taxon>
        <taxon>Fusobacteriia</taxon>
        <taxon>Fusobacteriales</taxon>
        <taxon>Fusobacteriaceae</taxon>
        <taxon>Fusobacterium</taxon>
    </lineage>
</organism>